<dbReference type="CDD" id="cd12797">
    <property type="entry name" value="M23_peptidase"/>
    <property type="match status" value="1"/>
</dbReference>
<dbReference type="InterPro" id="IPR050570">
    <property type="entry name" value="Cell_wall_metabolism_enzyme"/>
</dbReference>
<name>M4V8L9_9BACT</name>
<feature type="chain" id="PRO_5004059974" description="M23ase beta-sheet core domain-containing protein" evidence="2">
    <location>
        <begin position="26"/>
        <end position="221"/>
    </location>
</feature>
<dbReference type="GO" id="GO:0004222">
    <property type="term" value="F:metalloendopeptidase activity"/>
    <property type="evidence" value="ECO:0007669"/>
    <property type="project" value="TreeGrafter"/>
</dbReference>
<accession>M4V8L9</accession>
<dbReference type="RefSeq" id="WP_015470033.1">
    <property type="nucleotide sequence ID" value="NC_020813.1"/>
</dbReference>
<organism evidence="4 5">
    <name type="scientific">Pseudobdellovibrio exovorus JSS</name>
    <dbReference type="NCBI Taxonomy" id="1184267"/>
    <lineage>
        <taxon>Bacteria</taxon>
        <taxon>Pseudomonadati</taxon>
        <taxon>Bdellovibrionota</taxon>
        <taxon>Bdellovibrionia</taxon>
        <taxon>Bdellovibrionales</taxon>
        <taxon>Pseudobdellovibrionaceae</taxon>
        <taxon>Pseudobdellovibrio</taxon>
    </lineage>
</organism>
<dbReference type="InterPro" id="IPR011055">
    <property type="entry name" value="Dup_hybrid_motif"/>
</dbReference>
<evidence type="ECO:0000256" key="1">
    <source>
        <dbReference type="SAM" id="MobiDB-lite"/>
    </source>
</evidence>
<dbReference type="PROSITE" id="PS51257">
    <property type="entry name" value="PROKAR_LIPOPROTEIN"/>
    <property type="match status" value="1"/>
</dbReference>
<dbReference type="InterPro" id="IPR016047">
    <property type="entry name" value="M23ase_b-sheet_dom"/>
</dbReference>
<evidence type="ECO:0000313" key="4">
    <source>
        <dbReference type="EMBL" id="AGH95543.1"/>
    </source>
</evidence>
<dbReference type="PATRIC" id="fig|1184267.3.peg.1345"/>
<keyword evidence="5" id="KW-1185">Reference proteome</keyword>
<evidence type="ECO:0000259" key="3">
    <source>
        <dbReference type="Pfam" id="PF01551"/>
    </source>
</evidence>
<dbReference type="Gene3D" id="2.70.70.10">
    <property type="entry name" value="Glucose Permease (Domain IIA)"/>
    <property type="match status" value="1"/>
</dbReference>
<dbReference type="PANTHER" id="PTHR21666">
    <property type="entry name" value="PEPTIDASE-RELATED"/>
    <property type="match status" value="1"/>
</dbReference>
<sequence length="221" mass="24064">MSKFSYLLILGALASTLSLVSCVHSADRSGNNKSAVRETAVSDDEESQVLVDRDNNSIKIQNKNSIPSSQRLKPMFDWPVWEARMTRGYLPRGTKRRRRPHRGIDLAATRGSAVLASHDAVVIYTGSGFNGYGKMVMLESVDPRDGGNWATLYAHLDKILVYEGKRIKQGEVIGALGNTGRSSGPHLHFEIRRLNGPIDPLPLLPAGTALTNNVDNGAAAE</sequence>
<dbReference type="Proteomes" id="UP000012040">
    <property type="component" value="Chromosome"/>
</dbReference>
<dbReference type="SUPFAM" id="SSF51261">
    <property type="entry name" value="Duplicated hybrid motif"/>
    <property type="match status" value="1"/>
</dbReference>
<feature type="region of interest" description="Disordered" evidence="1">
    <location>
        <begin position="27"/>
        <end position="48"/>
    </location>
</feature>
<dbReference type="HOGENOM" id="CLU_1248620_0_0_7"/>
<feature type="signal peptide" evidence="2">
    <location>
        <begin position="1"/>
        <end position="25"/>
    </location>
</feature>
<reference evidence="4 5" key="1">
    <citation type="journal article" date="2013" name="ISME J.">
        <title>By their genes ye shall know them: genomic signatures of predatory bacteria.</title>
        <authorList>
            <person name="Pasternak Z."/>
            <person name="Pietrokovski S."/>
            <person name="Rotem O."/>
            <person name="Gophna U."/>
            <person name="Lurie-Weinberger M.N."/>
            <person name="Jurkevitch E."/>
        </authorList>
    </citation>
    <scope>NUCLEOTIDE SEQUENCE [LARGE SCALE GENOMIC DNA]</scope>
    <source>
        <strain evidence="4 5">JSS</strain>
    </source>
</reference>
<gene>
    <name evidence="4" type="ORF">A11Q_1327</name>
</gene>
<evidence type="ECO:0000256" key="2">
    <source>
        <dbReference type="SAM" id="SignalP"/>
    </source>
</evidence>
<dbReference type="PANTHER" id="PTHR21666:SF270">
    <property type="entry name" value="MUREIN HYDROLASE ACTIVATOR ENVC"/>
    <property type="match status" value="1"/>
</dbReference>
<dbReference type="AlphaFoldDB" id="M4V8L9"/>
<dbReference type="eggNOG" id="COG0739">
    <property type="taxonomic scope" value="Bacteria"/>
</dbReference>
<dbReference type="EMBL" id="CP003537">
    <property type="protein sequence ID" value="AGH95543.1"/>
    <property type="molecule type" value="Genomic_DNA"/>
</dbReference>
<keyword evidence="2" id="KW-0732">Signal</keyword>
<feature type="domain" description="M23ase beta-sheet core" evidence="3">
    <location>
        <begin position="100"/>
        <end position="200"/>
    </location>
</feature>
<protein>
    <recommendedName>
        <fullName evidence="3">M23ase beta-sheet core domain-containing protein</fullName>
    </recommendedName>
</protein>
<dbReference type="Pfam" id="PF01551">
    <property type="entry name" value="Peptidase_M23"/>
    <property type="match status" value="1"/>
</dbReference>
<dbReference type="STRING" id="1184267.A11Q_1327"/>
<proteinExistence type="predicted"/>
<evidence type="ECO:0000313" key="5">
    <source>
        <dbReference type="Proteomes" id="UP000012040"/>
    </source>
</evidence>
<dbReference type="KEGG" id="bex:A11Q_1327"/>